<feature type="transmembrane region" description="Helical" evidence="6">
    <location>
        <begin position="87"/>
        <end position="107"/>
    </location>
</feature>
<dbReference type="PANTHER" id="PTHR32196">
    <property type="entry name" value="ABC TRANSPORTER PERMEASE PROTEIN YPHD-RELATED-RELATED"/>
    <property type="match status" value="1"/>
</dbReference>
<feature type="transmembrane region" description="Helical" evidence="6">
    <location>
        <begin position="61"/>
        <end position="80"/>
    </location>
</feature>
<proteinExistence type="predicted"/>
<evidence type="ECO:0000256" key="3">
    <source>
        <dbReference type="ARBA" id="ARBA00022692"/>
    </source>
</evidence>
<evidence type="ECO:0000256" key="6">
    <source>
        <dbReference type="SAM" id="Phobius"/>
    </source>
</evidence>
<reference evidence="7 8" key="1">
    <citation type="submission" date="2017-04" db="EMBL/GenBank/DDBJ databases">
        <title>Comparative genome analysis of Subtercola boreus.</title>
        <authorList>
            <person name="Cho Y.-J."/>
            <person name="Cho A."/>
            <person name="Kim O.-S."/>
            <person name="Lee J.-I."/>
        </authorList>
    </citation>
    <scope>NUCLEOTIDE SEQUENCE [LARGE SCALE GENOMIC DNA]</scope>
    <source>
        <strain evidence="7 8">P28004</strain>
    </source>
</reference>
<gene>
    <name evidence="7" type="ORF">B7R25_16475</name>
</gene>
<dbReference type="GO" id="GO:0022857">
    <property type="term" value="F:transmembrane transporter activity"/>
    <property type="evidence" value="ECO:0007669"/>
    <property type="project" value="InterPro"/>
</dbReference>
<feature type="transmembrane region" description="Helical" evidence="6">
    <location>
        <begin position="300"/>
        <end position="318"/>
    </location>
</feature>
<accession>A0A3E0W7Q3</accession>
<keyword evidence="3 6" id="KW-0812">Transmembrane</keyword>
<feature type="transmembrane region" description="Helical" evidence="6">
    <location>
        <begin position="324"/>
        <end position="343"/>
    </location>
</feature>
<dbReference type="GO" id="GO:0005886">
    <property type="term" value="C:plasma membrane"/>
    <property type="evidence" value="ECO:0007669"/>
    <property type="project" value="UniProtKB-SubCell"/>
</dbReference>
<evidence type="ECO:0000256" key="2">
    <source>
        <dbReference type="ARBA" id="ARBA00022475"/>
    </source>
</evidence>
<dbReference type="OrthoDB" id="3676653at2"/>
<name>A0A3E0W7Q3_9MICO</name>
<feature type="transmembrane region" description="Helical" evidence="6">
    <location>
        <begin position="119"/>
        <end position="140"/>
    </location>
</feature>
<feature type="transmembrane region" description="Helical" evidence="6">
    <location>
        <begin position="244"/>
        <end position="266"/>
    </location>
</feature>
<dbReference type="AlphaFoldDB" id="A0A3E0W7Q3"/>
<keyword evidence="2" id="KW-1003">Cell membrane</keyword>
<dbReference type="EMBL" id="NBXE01000043">
    <property type="protein sequence ID" value="RFA24583.1"/>
    <property type="molecule type" value="Genomic_DNA"/>
</dbReference>
<comment type="caution">
    <text evidence="7">The sequence shown here is derived from an EMBL/GenBank/DDBJ whole genome shotgun (WGS) entry which is preliminary data.</text>
</comment>
<evidence type="ECO:0000313" key="8">
    <source>
        <dbReference type="Proteomes" id="UP000257080"/>
    </source>
</evidence>
<evidence type="ECO:0000313" key="7">
    <source>
        <dbReference type="EMBL" id="RFA24583.1"/>
    </source>
</evidence>
<feature type="transmembrane region" description="Helical" evidence="6">
    <location>
        <begin position="152"/>
        <end position="174"/>
    </location>
</feature>
<organism evidence="7 8">
    <name type="scientific">Subtercola boreus</name>
    <dbReference type="NCBI Taxonomy" id="120213"/>
    <lineage>
        <taxon>Bacteria</taxon>
        <taxon>Bacillati</taxon>
        <taxon>Actinomycetota</taxon>
        <taxon>Actinomycetes</taxon>
        <taxon>Micrococcales</taxon>
        <taxon>Microbacteriaceae</taxon>
        <taxon>Subtercola</taxon>
    </lineage>
</organism>
<sequence length="351" mass="36326">MAKTAEPDAATPANRESRSLGARALSGLTSSWVFLALIAVIVVFSVWGGGTFLSLDNFRDILWNSSTIILLAVGTSYLIIGGQLDLSIGAVLVFSSVVGAKVIVALSGTPLEDGSYPNAVPAILIGGVVCIVVGAVWGSINGILVTRLKIPSFVVTLGTLGMALGLAQVIGMGTDVVGLPPSIVQQALGTQNLLGIKLVVWISVGIALIAGLILAFTRFGRYTYAIGSNSEAARRGGVHVERHVIALFIGMGALAGLAGFLEFARFTTTAINGHNSDNLLAIAAVIIGGTSLFGGRGTMFGAVVGVLIPVTLTNGFQIVGVQPFWQTVLIGAFLIVAVTFDQLKRKQQLRA</sequence>
<evidence type="ECO:0000256" key="1">
    <source>
        <dbReference type="ARBA" id="ARBA00004651"/>
    </source>
</evidence>
<dbReference type="PANTHER" id="PTHR32196:SF72">
    <property type="entry name" value="RIBOSE IMPORT PERMEASE PROTEIN RBSC"/>
    <property type="match status" value="1"/>
</dbReference>
<dbReference type="Pfam" id="PF02653">
    <property type="entry name" value="BPD_transp_2"/>
    <property type="match status" value="1"/>
</dbReference>
<dbReference type="InterPro" id="IPR001851">
    <property type="entry name" value="ABC_transp_permease"/>
</dbReference>
<dbReference type="Proteomes" id="UP000257080">
    <property type="component" value="Unassembled WGS sequence"/>
</dbReference>
<feature type="transmembrane region" description="Helical" evidence="6">
    <location>
        <begin position="194"/>
        <end position="216"/>
    </location>
</feature>
<dbReference type="CDD" id="cd06579">
    <property type="entry name" value="TM_PBP1_transp_AraH_like"/>
    <property type="match status" value="1"/>
</dbReference>
<protein>
    <submittedName>
        <fullName evidence="7">Sugar ABC transporter permease</fullName>
    </submittedName>
</protein>
<feature type="transmembrane region" description="Helical" evidence="6">
    <location>
        <begin position="278"/>
        <end position="295"/>
    </location>
</feature>
<evidence type="ECO:0000256" key="4">
    <source>
        <dbReference type="ARBA" id="ARBA00022989"/>
    </source>
</evidence>
<comment type="subcellular location">
    <subcellularLocation>
        <location evidence="1">Cell membrane</location>
        <topology evidence="1">Multi-pass membrane protein</topology>
    </subcellularLocation>
</comment>
<feature type="transmembrane region" description="Helical" evidence="6">
    <location>
        <begin position="32"/>
        <end position="55"/>
    </location>
</feature>
<keyword evidence="4 6" id="KW-1133">Transmembrane helix</keyword>
<evidence type="ECO:0000256" key="5">
    <source>
        <dbReference type="ARBA" id="ARBA00023136"/>
    </source>
</evidence>
<keyword evidence="5 6" id="KW-0472">Membrane</keyword>